<reference evidence="1 2" key="1">
    <citation type="journal article" date="2018" name="Mol. Plant">
        <title>The genome of Artemisia annua provides insight into the evolution of Asteraceae family and artemisinin biosynthesis.</title>
        <authorList>
            <person name="Shen Q."/>
            <person name="Zhang L."/>
            <person name="Liao Z."/>
            <person name="Wang S."/>
            <person name="Yan T."/>
            <person name="Shi P."/>
            <person name="Liu M."/>
            <person name="Fu X."/>
            <person name="Pan Q."/>
            <person name="Wang Y."/>
            <person name="Lv Z."/>
            <person name="Lu X."/>
            <person name="Zhang F."/>
            <person name="Jiang W."/>
            <person name="Ma Y."/>
            <person name="Chen M."/>
            <person name="Hao X."/>
            <person name="Li L."/>
            <person name="Tang Y."/>
            <person name="Lv G."/>
            <person name="Zhou Y."/>
            <person name="Sun X."/>
            <person name="Brodelius P.E."/>
            <person name="Rose J.K.C."/>
            <person name="Tang K."/>
        </authorList>
    </citation>
    <scope>NUCLEOTIDE SEQUENCE [LARGE SCALE GENOMIC DNA]</scope>
    <source>
        <strain evidence="2">cv. Huhao1</strain>
        <tissue evidence="1">Leaf</tissue>
    </source>
</reference>
<dbReference type="GO" id="GO:0000428">
    <property type="term" value="C:DNA-directed RNA polymerase complex"/>
    <property type="evidence" value="ECO:0007669"/>
    <property type="project" value="UniProtKB-KW"/>
</dbReference>
<protein>
    <submittedName>
        <fullName evidence="1">DNA-directed RNA polymerase, subunit beta-prime</fullName>
    </submittedName>
</protein>
<organism evidence="1 2">
    <name type="scientific">Artemisia annua</name>
    <name type="common">Sweet wormwood</name>
    <dbReference type="NCBI Taxonomy" id="35608"/>
    <lineage>
        <taxon>Eukaryota</taxon>
        <taxon>Viridiplantae</taxon>
        <taxon>Streptophyta</taxon>
        <taxon>Embryophyta</taxon>
        <taxon>Tracheophyta</taxon>
        <taxon>Spermatophyta</taxon>
        <taxon>Magnoliopsida</taxon>
        <taxon>eudicotyledons</taxon>
        <taxon>Gunneridae</taxon>
        <taxon>Pentapetalae</taxon>
        <taxon>asterids</taxon>
        <taxon>campanulids</taxon>
        <taxon>Asterales</taxon>
        <taxon>Asteraceae</taxon>
        <taxon>Asteroideae</taxon>
        <taxon>Anthemideae</taxon>
        <taxon>Artemisiinae</taxon>
        <taxon>Artemisia</taxon>
    </lineage>
</organism>
<evidence type="ECO:0000313" key="1">
    <source>
        <dbReference type="EMBL" id="PWA81326.1"/>
    </source>
</evidence>
<dbReference type="AlphaFoldDB" id="A0A2U1P6E2"/>
<gene>
    <name evidence="1" type="ORF">CTI12_AA188350</name>
</gene>
<keyword evidence="1" id="KW-0240">DNA-directed RNA polymerase</keyword>
<dbReference type="SUPFAM" id="SSF64484">
    <property type="entry name" value="beta and beta-prime subunits of DNA dependent RNA-polymerase"/>
    <property type="match status" value="1"/>
</dbReference>
<dbReference type="EMBL" id="PKPP01001603">
    <property type="protein sequence ID" value="PWA81326.1"/>
    <property type="molecule type" value="Genomic_DNA"/>
</dbReference>
<sequence length="239" mass="28227">MMLTCRFIENYEHQLDGKVFNENEIDVIRKQLFNWFQNHGMGSWFKFLGSNTSPVRKIRWVVKELGLTWYIWKKKLRVENTLMRLILNWSSFNKDRFKQVFAIGDELEEFPKVMRIQDQYTVVYLQVNAYFSPEVVVDALLDNGICGQPIRDDYNRVYKSFSDVTEGKEGRVCETFLAKRFEYSRSKFIARRVVPTMELSTEAARQQQPFEVSIFRQGVSSFRQGSNKFRQGTVVSSES</sequence>
<dbReference type="Proteomes" id="UP000245207">
    <property type="component" value="Unassembled WGS sequence"/>
</dbReference>
<name>A0A2U1P6E2_ARTAN</name>
<keyword evidence="2" id="KW-1185">Reference proteome</keyword>
<evidence type="ECO:0000313" key="2">
    <source>
        <dbReference type="Proteomes" id="UP000245207"/>
    </source>
</evidence>
<comment type="caution">
    <text evidence="1">The sequence shown here is derived from an EMBL/GenBank/DDBJ whole genome shotgun (WGS) entry which is preliminary data.</text>
</comment>
<keyword evidence="1" id="KW-0804">Transcription</keyword>
<accession>A0A2U1P6E2</accession>
<proteinExistence type="predicted"/>